<dbReference type="EMBL" id="GGEC01068042">
    <property type="protein sequence ID" value="MBX48526.1"/>
    <property type="molecule type" value="Transcribed_RNA"/>
</dbReference>
<accession>A0A2P2P151</accession>
<protein>
    <submittedName>
        <fullName evidence="2">Uncharacterized protein</fullName>
    </submittedName>
</protein>
<reference evidence="2" key="1">
    <citation type="submission" date="2018-02" db="EMBL/GenBank/DDBJ databases">
        <title>Rhizophora mucronata_Transcriptome.</title>
        <authorList>
            <person name="Meera S.P."/>
            <person name="Sreeshan A."/>
            <person name="Augustine A."/>
        </authorList>
    </citation>
    <scope>NUCLEOTIDE SEQUENCE</scope>
    <source>
        <tissue evidence="2">Leaf</tissue>
    </source>
</reference>
<name>A0A2P2P151_RHIMU</name>
<feature type="region of interest" description="Disordered" evidence="1">
    <location>
        <begin position="1"/>
        <end position="26"/>
    </location>
</feature>
<organism evidence="2">
    <name type="scientific">Rhizophora mucronata</name>
    <name type="common">Asiatic mangrove</name>
    <dbReference type="NCBI Taxonomy" id="61149"/>
    <lineage>
        <taxon>Eukaryota</taxon>
        <taxon>Viridiplantae</taxon>
        <taxon>Streptophyta</taxon>
        <taxon>Embryophyta</taxon>
        <taxon>Tracheophyta</taxon>
        <taxon>Spermatophyta</taxon>
        <taxon>Magnoliopsida</taxon>
        <taxon>eudicotyledons</taxon>
        <taxon>Gunneridae</taxon>
        <taxon>Pentapetalae</taxon>
        <taxon>rosids</taxon>
        <taxon>fabids</taxon>
        <taxon>Malpighiales</taxon>
        <taxon>Rhizophoraceae</taxon>
        <taxon>Rhizophora</taxon>
    </lineage>
</organism>
<sequence>MAIVSCEATSNGRKENRNRFPTTMAA</sequence>
<evidence type="ECO:0000313" key="2">
    <source>
        <dbReference type="EMBL" id="MBX48526.1"/>
    </source>
</evidence>
<proteinExistence type="predicted"/>
<dbReference type="AlphaFoldDB" id="A0A2P2P151"/>
<evidence type="ECO:0000256" key="1">
    <source>
        <dbReference type="SAM" id="MobiDB-lite"/>
    </source>
</evidence>